<sequence length="28" mass="3045">MELARVNKTTCFSVRTLNSMEVSGTPAT</sequence>
<dbReference type="EMBL" id="GBRH01282552">
    <property type="protein sequence ID" value="JAD15343.1"/>
    <property type="molecule type" value="Transcribed_RNA"/>
</dbReference>
<proteinExistence type="predicted"/>
<reference evidence="1" key="2">
    <citation type="journal article" date="2015" name="Data Brief">
        <title>Shoot transcriptome of the giant reed, Arundo donax.</title>
        <authorList>
            <person name="Barrero R.A."/>
            <person name="Guerrero F.D."/>
            <person name="Moolhuijzen P."/>
            <person name="Goolsby J.A."/>
            <person name="Tidwell J."/>
            <person name="Bellgard S.E."/>
            <person name="Bellgard M.I."/>
        </authorList>
    </citation>
    <scope>NUCLEOTIDE SEQUENCE</scope>
    <source>
        <tissue evidence="1">Shoot tissue taken approximately 20 cm above the soil surface</tissue>
    </source>
</reference>
<protein>
    <submittedName>
        <fullName evidence="1">Uncharacterized protein</fullName>
    </submittedName>
</protein>
<dbReference type="AlphaFoldDB" id="A0A0A9U195"/>
<evidence type="ECO:0000313" key="1">
    <source>
        <dbReference type="EMBL" id="JAD15343.1"/>
    </source>
</evidence>
<name>A0A0A9U195_ARUDO</name>
<reference evidence="1" key="1">
    <citation type="submission" date="2014-09" db="EMBL/GenBank/DDBJ databases">
        <authorList>
            <person name="Magalhaes I.L.F."/>
            <person name="Oliveira U."/>
            <person name="Santos F.R."/>
            <person name="Vidigal T.H.D.A."/>
            <person name="Brescovit A.D."/>
            <person name="Santos A.J."/>
        </authorList>
    </citation>
    <scope>NUCLEOTIDE SEQUENCE</scope>
    <source>
        <tissue evidence="1">Shoot tissue taken approximately 20 cm above the soil surface</tissue>
    </source>
</reference>
<accession>A0A0A9U195</accession>
<organism evidence="1">
    <name type="scientific">Arundo donax</name>
    <name type="common">Giant reed</name>
    <name type="synonym">Donax arundinaceus</name>
    <dbReference type="NCBI Taxonomy" id="35708"/>
    <lineage>
        <taxon>Eukaryota</taxon>
        <taxon>Viridiplantae</taxon>
        <taxon>Streptophyta</taxon>
        <taxon>Embryophyta</taxon>
        <taxon>Tracheophyta</taxon>
        <taxon>Spermatophyta</taxon>
        <taxon>Magnoliopsida</taxon>
        <taxon>Liliopsida</taxon>
        <taxon>Poales</taxon>
        <taxon>Poaceae</taxon>
        <taxon>PACMAD clade</taxon>
        <taxon>Arundinoideae</taxon>
        <taxon>Arundineae</taxon>
        <taxon>Arundo</taxon>
    </lineage>
</organism>